<evidence type="ECO:0000256" key="3">
    <source>
        <dbReference type="ARBA" id="ARBA00008703"/>
    </source>
</evidence>
<feature type="region of interest" description="Disordered" evidence="13">
    <location>
        <begin position="1"/>
        <end position="32"/>
    </location>
</feature>
<dbReference type="InterPro" id="IPR022447">
    <property type="entry name" value="Lys_aminomutase-rel"/>
</dbReference>
<dbReference type="InterPro" id="IPR058240">
    <property type="entry name" value="rSAM_sf"/>
</dbReference>
<dbReference type="OrthoDB" id="9768064at2"/>
<organism evidence="15 16">
    <name type="scientific">Methylosinus sporium</name>
    <dbReference type="NCBI Taxonomy" id="428"/>
    <lineage>
        <taxon>Bacteria</taxon>
        <taxon>Pseudomonadati</taxon>
        <taxon>Pseudomonadota</taxon>
        <taxon>Alphaproteobacteria</taxon>
        <taxon>Hyphomicrobiales</taxon>
        <taxon>Methylocystaceae</taxon>
        <taxon>Methylosinus</taxon>
    </lineage>
</organism>
<evidence type="ECO:0000256" key="12">
    <source>
        <dbReference type="PIRSR" id="PIRSR603739-50"/>
    </source>
</evidence>
<keyword evidence="6 11" id="KW-0479">Metal-binding</keyword>
<dbReference type="CDD" id="cd01335">
    <property type="entry name" value="Radical_SAM"/>
    <property type="match status" value="1"/>
</dbReference>
<keyword evidence="10" id="KW-0413">Isomerase</keyword>
<dbReference type="Pfam" id="PF04055">
    <property type="entry name" value="Radical_SAM"/>
    <property type="match status" value="1"/>
</dbReference>
<evidence type="ECO:0000256" key="5">
    <source>
        <dbReference type="ARBA" id="ARBA00022691"/>
    </source>
</evidence>
<evidence type="ECO:0000256" key="9">
    <source>
        <dbReference type="ARBA" id="ARBA00023014"/>
    </source>
</evidence>
<sequence length="379" mass="40964">MTEDRARYRAERGEETNQGPSHGFGSPARNEAEATLKSVADLVAAGLMDPASAEALRAVEARYGVAVTPEIAALIDRADPADPIARQFLPDPRELETRPEERSDPIGDDAFSPAEGLVHRYPDRVLLKLLSVCPVYCRFCFRRETVGLGKGATLSDEALARALAYVAERPQIFEVILTGGDPLALSARRLAAVAEKLAAIPHVAVLRIHTRAPTAAPRLVTAERLAALKASGKAVYMVMHVDHARELSAPARAAVGRIQSAGISTLAQTVLLAGVNDAVDTLEELMRALVRAQIEPYYLHHPDLAPGTGHFRLSLERGRALYAELARRLSGIALPSYVLDIPGGFGKVPLQQSHLEQDEDGGWRVRDRAGGRHRYPAGD</sequence>
<evidence type="ECO:0000259" key="14">
    <source>
        <dbReference type="PROSITE" id="PS51918"/>
    </source>
</evidence>
<feature type="compositionally biased region" description="Basic and acidic residues" evidence="13">
    <location>
        <begin position="1"/>
        <end position="15"/>
    </location>
</feature>
<comment type="caution">
    <text evidence="15">The sequence shown here is derived from an EMBL/GenBank/DDBJ whole genome shotgun (WGS) entry which is preliminary data.</text>
</comment>
<keyword evidence="8" id="KW-0408">Iron</keyword>
<feature type="domain" description="Radical SAM core" evidence="14">
    <location>
        <begin position="119"/>
        <end position="333"/>
    </location>
</feature>
<evidence type="ECO:0000256" key="11">
    <source>
        <dbReference type="PIRSR" id="PIRSR004911-1"/>
    </source>
</evidence>
<evidence type="ECO:0000256" key="2">
    <source>
        <dbReference type="ARBA" id="ARBA00001966"/>
    </source>
</evidence>
<feature type="binding site" evidence="11">
    <location>
        <position position="137"/>
    </location>
    <ligand>
        <name>[4Fe-4S] cluster</name>
        <dbReference type="ChEBI" id="CHEBI:49883"/>
        <note>4Fe-4S-S-AdoMet</note>
    </ligand>
</feature>
<name>A0A2U1SUD3_METSR</name>
<feature type="region of interest" description="Disordered" evidence="13">
    <location>
        <begin position="356"/>
        <end position="379"/>
    </location>
</feature>
<reference evidence="15 16" key="1">
    <citation type="journal article" date="2018" name="Appl. Microbiol. Biotechnol.">
        <title>Co-cultivation of the strictly anaerobic methanogen Methanosarcina barkeri with aerobic methanotrophs in an oxygen-limited membrane bioreactor.</title>
        <authorList>
            <person name="In 't Zandt M.H."/>
            <person name="van den Bosch T.J.M."/>
            <person name="Rijkers R."/>
            <person name="van Kessel M.A.H.J."/>
            <person name="Jetten M.S.M."/>
            <person name="Welte C.U."/>
        </authorList>
    </citation>
    <scope>NUCLEOTIDE SEQUENCE [LARGE SCALE GENOMIC DNA]</scope>
    <source>
        <strain evidence="15 16">DSM 17706</strain>
    </source>
</reference>
<dbReference type="NCBIfam" id="TIGR03822">
    <property type="entry name" value="AblA_like_2"/>
    <property type="match status" value="1"/>
</dbReference>
<feature type="compositionally biased region" description="Basic and acidic residues" evidence="13">
    <location>
        <begin position="361"/>
        <end position="370"/>
    </location>
</feature>
<dbReference type="InterPro" id="IPR007197">
    <property type="entry name" value="rSAM"/>
</dbReference>
<keyword evidence="16" id="KW-1185">Reference proteome</keyword>
<evidence type="ECO:0000256" key="4">
    <source>
        <dbReference type="ARBA" id="ARBA00022485"/>
    </source>
</evidence>
<feature type="binding site" evidence="11">
    <location>
        <position position="140"/>
    </location>
    <ligand>
        <name>[4Fe-4S] cluster</name>
        <dbReference type="ChEBI" id="CHEBI:49883"/>
        <note>4Fe-4S-S-AdoMet</note>
    </ligand>
</feature>
<feature type="modified residue" description="N6-(pyridoxal phosphate)lysine" evidence="12">
    <location>
        <position position="347"/>
    </location>
</feature>
<gene>
    <name evidence="15" type="ORF">C5689_03530</name>
</gene>
<accession>A0A2U1SUD3</accession>
<dbReference type="GO" id="GO:0051539">
    <property type="term" value="F:4 iron, 4 sulfur cluster binding"/>
    <property type="evidence" value="ECO:0007669"/>
    <property type="project" value="UniProtKB-KW"/>
</dbReference>
<dbReference type="NCBIfam" id="TIGR00238">
    <property type="entry name" value="KamA family radical SAM protein"/>
    <property type="match status" value="1"/>
</dbReference>
<dbReference type="SFLD" id="SFLDS00029">
    <property type="entry name" value="Radical_SAM"/>
    <property type="match status" value="1"/>
</dbReference>
<evidence type="ECO:0000313" key="15">
    <source>
        <dbReference type="EMBL" id="PWB95225.1"/>
    </source>
</evidence>
<dbReference type="SUPFAM" id="SSF102114">
    <property type="entry name" value="Radical SAM enzymes"/>
    <property type="match status" value="1"/>
</dbReference>
<dbReference type="EMBL" id="PUIV01000003">
    <property type="protein sequence ID" value="PWB95225.1"/>
    <property type="molecule type" value="Genomic_DNA"/>
</dbReference>
<evidence type="ECO:0000256" key="1">
    <source>
        <dbReference type="ARBA" id="ARBA00001933"/>
    </source>
</evidence>
<evidence type="ECO:0000313" key="16">
    <source>
        <dbReference type="Proteomes" id="UP000245137"/>
    </source>
</evidence>
<dbReference type="Proteomes" id="UP000245137">
    <property type="component" value="Unassembled WGS sequence"/>
</dbReference>
<keyword evidence="9 11" id="KW-0411">Iron-sulfur</keyword>
<dbReference type="AlphaFoldDB" id="A0A2U1SUD3"/>
<dbReference type="Gene3D" id="3.20.20.70">
    <property type="entry name" value="Aldolase class I"/>
    <property type="match status" value="1"/>
</dbReference>
<dbReference type="GO" id="GO:0016853">
    <property type="term" value="F:isomerase activity"/>
    <property type="evidence" value="ECO:0007669"/>
    <property type="project" value="UniProtKB-KW"/>
</dbReference>
<dbReference type="PROSITE" id="PS51918">
    <property type="entry name" value="RADICAL_SAM"/>
    <property type="match status" value="1"/>
</dbReference>
<comment type="similarity">
    <text evidence="3">Belongs to the radical SAM superfamily. KamA family.</text>
</comment>
<keyword evidence="4 11" id="KW-0004">4Fe-4S</keyword>
<evidence type="ECO:0000256" key="13">
    <source>
        <dbReference type="SAM" id="MobiDB-lite"/>
    </source>
</evidence>
<dbReference type="PANTHER" id="PTHR30538:SF1">
    <property type="entry name" value="L-LYSINE 2,3-AMINOMUTASE"/>
    <property type="match status" value="1"/>
</dbReference>
<keyword evidence="7 12" id="KW-0663">Pyridoxal phosphate</keyword>
<feature type="binding site" evidence="11">
    <location>
        <position position="133"/>
    </location>
    <ligand>
        <name>[4Fe-4S] cluster</name>
        <dbReference type="ChEBI" id="CHEBI:49883"/>
        <note>4Fe-4S-S-AdoMet</note>
    </ligand>
</feature>
<evidence type="ECO:0000256" key="7">
    <source>
        <dbReference type="ARBA" id="ARBA00022898"/>
    </source>
</evidence>
<dbReference type="PIRSF" id="PIRSF004911">
    <property type="entry name" value="DUF160"/>
    <property type="match status" value="1"/>
</dbReference>
<dbReference type="RefSeq" id="WP_108915896.1">
    <property type="nucleotide sequence ID" value="NZ_BGJY01000006.1"/>
</dbReference>
<proteinExistence type="inferred from homology"/>
<dbReference type="InterPro" id="IPR003739">
    <property type="entry name" value="Lys_aminomutase/Glu_NH3_mut"/>
</dbReference>
<evidence type="ECO:0000256" key="10">
    <source>
        <dbReference type="ARBA" id="ARBA00023235"/>
    </source>
</evidence>
<comment type="cofactor">
    <cofactor evidence="1 12">
        <name>pyridoxal 5'-phosphate</name>
        <dbReference type="ChEBI" id="CHEBI:597326"/>
    </cofactor>
</comment>
<keyword evidence="5" id="KW-0949">S-adenosyl-L-methionine</keyword>
<dbReference type="SFLD" id="SFLDG01070">
    <property type="entry name" value="PLP-dependent"/>
    <property type="match status" value="1"/>
</dbReference>
<dbReference type="GO" id="GO:0046872">
    <property type="term" value="F:metal ion binding"/>
    <property type="evidence" value="ECO:0007669"/>
    <property type="project" value="UniProtKB-KW"/>
</dbReference>
<dbReference type="PANTHER" id="PTHR30538">
    <property type="entry name" value="LYSINE 2,3-AMINOMUTASE-RELATED"/>
    <property type="match status" value="1"/>
</dbReference>
<evidence type="ECO:0000256" key="6">
    <source>
        <dbReference type="ARBA" id="ARBA00022723"/>
    </source>
</evidence>
<feature type="compositionally biased region" description="Basic and acidic residues" evidence="13">
    <location>
        <begin position="91"/>
        <end position="105"/>
    </location>
</feature>
<evidence type="ECO:0000256" key="8">
    <source>
        <dbReference type="ARBA" id="ARBA00023004"/>
    </source>
</evidence>
<feature type="region of interest" description="Disordered" evidence="13">
    <location>
        <begin position="87"/>
        <end position="109"/>
    </location>
</feature>
<dbReference type="InterPro" id="IPR013785">
    <property type="entry name" value="Aldolase_TIM"/>
</dbReference>
<protein>
    <submittedName>
        <fullName evidence="15">Lysine-2,3-aminomutase-like protein</fullName>
    </submittedName>
</protein>
<comment type="cofactor">
    <cofactor evidence="2">
        <name>[4Fe-4S] cluster</name>
        <dbReference type="ChEBI" id="CHEBI:49883"/>
    </cofactor>
</comment>